<gene>
    <name evidence="1" type="ORF">Aco03nite_097730</name>
</gene>
<sequence length="337" mass="36789">MTSPVHLEPFTDEPRHLEAARTGDPELGPFQLLPGTWANVPGLPGRGWNMIALPFSPPPGVGGPPFRLLVNQYNEELKFQLVDKKIPNRGINPADPANGDQRIIALDYEQAISQIAADDFPQSGLAGDPDLAIHHEPGLLLNMADQTFPGEPTIARLATIPHGDAVLAMGNPSVLNGPPVIPTVNALPVGVSQDLDSRYLAAYKHFHDNLFRGLFDPTDPTALLKAANEGVNIVRTTVLEFDSTVERGGINNIPFIVRQANASEMKATFFIQEIENEDGTNRLRLQYVQDVLLDFFPRTDGGPGRIKWPHVSINTMEKVSDVVDTSSYARMPGQDTL</sequence>
<proteinExistence type="predicted"/>
<dbReference type="NCBIfam" id="NF040572">
    <property type="entry name" value="heme_bind_FMP"/>
    <property type="match status" value="1"/>
</dbReference>
<dbReference type="Proteomes" id="UP000612282">
    <property type="component" value="Unassembled WGS sequence"/>
</dbReference>
<accession>A0ABQ3XSA1</accession>
<dbReference type="InterPro" id="IPR047975">
    <property type="entry name" value="Heme_bind_FMP"/>
</dbReference>
<comment type="caution">
    <text evidence="1">The sequence shown here is derived from an EMBL/GenBank/DDBJ whole genome shotgun (WGS) entry which is preliminary data.</text>
</comment>
<protein>
    <submittedName>
        <fullName evidence="1">Uncharacterized protein</fullName>
    </submittedName>
</protein>
<reference evidence="1 2" key="1">
    <citation type="submission" date="2021-01" db="EMBL/GenBank/DDBJ databases">
        <title>Whole genome shotgun sequence of Actinoplanes couchii NBRC 106145.</title>
        <authorList>
            <person name="Komaki H."/>
            <person name="Tamura T."/>
        </authorList>
    </citation>
    <scope>NUCLEOTIDE SEQUENCE [LARGE SCALE GENOMIC DNA]</scope>
    <source>
        <strain evidence="1 2">NBRC 106145</strain>
    </source>
</reference>
<name>A0ABQ3XSA1_9ACTN</name>
<evidence type="ECO:0000313" key="1">
    <source>
        <dbReference type="EMBL" id="GID61369.1"/>
    </source>
</evidence>
<keyword evidence="2" id="KW-1185">Reference proteome</keyword>
<organism evidence="1 2">
    <name type="scientific">Actinoplanes couchii</name>
    <dbReference type="NCBI Taxonomy" id="403638"/>
    <lineage>
        <taxon>Bacteria</taxon>
        <taxon>Bacillati</taxon>
        <taxon>Actinomycetota</taxon>
        <taxon>Actinomycetes</taxon>
        <taxon>Micromonosporales</taxon>
        <taxon>Micromonosporaceae</taxon>
        <taxon>Actinoplanes</taxon>
    </lineage>
</organism>
<dbReference type="RefSeq" id="WP_203809258.1">
    <property type="nucleotide sequence ID" value="NZ_BOMG01000125.1"/>
</dbReference>
<evidence type="ECO:0000313" key="2">
    <source>
        <dbReference type="Proteomes" id="UP000612282"/>
    </source>
</evidence>
<dbReference type="EMBL" id="BOMG01000125">
    <property type="protein sequence ID" value="GID61369.1"/>
    <property type="molecule type" value="Genomic_DNA"/>
</dbReference>